<dbReference type="InterPro" id="IPR043504">
    <property type="entry name" value="Peptidase_S1_PA_chymotrypsin"/>
</dbReference>
<evidence type="ECO:0000313" key="12">
    <source>
        <dbReference type="EMBL" id="GEQ00127.1"/>
    </source>
</evidence>
<dbReference type="STRING" id="1212545.SARL_07438"/>
<dbReference type="GO" id="GO:0004252">
    <property type="term" value="F:serine-type endopeptidase activity"/>
    <property type="evidence" value="ECO:0007669"/>
    <property type="project" value="InterPro"/>
</dbReference>
<dbReference type="Gene3D" id="2.30.42.10">
    <property type="match status" value="1"/>
</dbReference>
<evidence type="ECO:0000256" key="9">
    <source>
        <dbReference type="SAM" id="MobiDB-lite"/>
    </source>
</evidence>
<dbReference type="AlphaFoldDB" id="A0A380CCC9"/>
<dbReference type="RefSeq" id="WP_103387810.1">
    <property type="nucleotide sequence ID" value="NZ_BKAV01000008.1"/>
</dbReference>
<sequence length="436" mass="46732">MSDFYNSHEQKNNNNQTNSSAEHNNYNYQQIQPRKPKFPWFKTIIVALIAGVLGALLVLGIGKIFNGTITNHDGATVEETSNSKGGNTLDGKSDKYNSVNQMINNVSPAIVGVINMQKAQNLNDLLQGKSSKSQEAGVGSGVIYQKSNGSAYIVTNNHVIDGASDIKVQLHNSKQVNAKLVGKDALTDIAVLKINDTEGTKAIKFANSSKVKTGDSVFAMGNPLGLEFANSVTSGIISASERTIDTQTSAGNNKVNVLQTDAAINPGNSGGALVDINGNLVGINSMKIASEQVEGIGFAIPSNEVKVTIKELVEKGEVERPSIGIGLLNLSDIPEEYKKELETNRKDGVYVAKVDGDNGLKEGDIITKIDDQDVKEDTDLKSYLYQHKKPGDEVTITIERKGKTQTVDITLKELNTSKDSSKESNSSQSGDSSLMP</sequence>
<keyword evidence="4 12" id="KW-0645">Protease</keyword>
<keyword evidence="10" id="KW-0472">Membrane</keyword>
<feature type="compositionally biased region" description="Basic and acidic residues" evidence="9">
    <location>
        <begin position="1"/>
        <end position="11"/>
    </location>
</feature>
<dbReference type="EMBL" id="BKAV01000008">
    <property type="protein sequence ID" value="GEQ00127.1"/>
    <property type="molecule type" value="Genomic_DNA"/>
</dbReference>
<dbReference type="GO" id="GO:0005886">
    <property type="term" value="C:plasma membrane"/>
    <property type="evidence" value="ECO:0007669"/>
    <property type="project" value="UniProtKB-SubCell"/>
</dbReference>
<dbReference type="PRINTS" id="PR00834">
    <property type="entry name" value="PROTEASES2C"/>
</dbReference>
<evidence type="ECO:0000313" key="15">
    <source>
        <dbReference type="Proteomes" id="UP000321598"/>
    </source>
</evidence>
<keyword evidence="6 13" id="KW-0378">Hydrolase</keyword>
<dbReference type="GO" id="GO:0006508">
    <property type="term" value="P:proteolysis"/>
    <property type="evidence" value="ECO:0007669"/>
    <property type="project" value="UniProtKB-KW"/>
</dbReference>
<feature type="compositionally biased region" description="Low complexity" evidence="9">
    <location>
        <begin position="423"/>
        <end position="436"/>
    </location>
</feature>
<feature type="transmembrane region" description="Helical" evidence="10">
    <location>
        <begin position="40"/>
        <end position="62"/>
    </location>
</feature>
<reference evidence="12 15" key="2">
    <citation type="submission" date="2019-07" db="EMBL/GenBank/DDBJ databases">
        <title>Whole genome shotgun sequence of Staphylococcus arlettae NBRC 109765.</title>
        <authorList>
            <person name="Hosoyama A."/>
            <person name="Uohara A."/>
            <person name="Ohji S."/>
            <person name="Ichikawa N."/>
        </authorList>
    </citation>
    <scope>NUCLEOTIDE SEQUENCE [LARGE SCALE GENOMIC DNA]</scope>
    <source>
        <strain evidence="12 15">NBRC 109765</strain>
    </source>
</reference>
<dbReference type="PANTHER" id="PTHR43343:SF3">
    <property type="entry name" value="PROTEASE DO-LIKE 8, CHLOROPLASTIC"/>
    <property type="match status" value="1"/>
</dbReference>
<accession>A0A380CCC9</accession>
<dbReference type="InterPro" id="IPR036034">
    <property type="entry name" value="PDZ_sf"/>
</dbReference>
<evidence type="ECO:0000256" key="1">
    <source>
        <dbReference type="ARBA" id="ARBA00004162"/>
    </source>
</evidence>
<keyword evidence="5 10" id="KW-0812">Transmembrane</keyword>
<evidence type="ECO:0000256" key="3">
    <source>
        <dbReference type="ARBA" id="ARBA00021768"/>
    </source>
</evidence>
<dbReference type="InterPro" id="IPR051201">
    <property type="entry name" value="Chloro_Bact_Ser_Proteases"/>
</dbReference>
<dbReference type="SUPFAM" id="SSF50494">
    <property type="entry name" value="Trypsin-like serine proteases"/>
    <property type="match status" value="1"/>
</dbReference>
<keyword evidence="7" id="KW-0720">Serine protease</keyword>
<evidence type="ECO:0000256" key="8">
    <source>
        <dbReference type="ARBA" id="ARBA00022989"/>
    </source>
</evidence>
<evidence type="ECO:0000256" key="2">
    <source>
        <dbReference type="ARBA" id="ARBA00010541"/>
    </source>
</evidence>
<evidence type="ECO:0000313" key="14">
    <source>
        <dbReference type="Proteomes" id="UP000254956"/>
    </source>
</evidence>
<dbReference type="PANTHER" id="PTHR43343">
    <property type="entry name" value="PEPTIDASE S12"/>
    <property type="match status" value="1"/>
</dbReference>
<evidence type="ECO:0000256" key="10">
    <source>
        <dbReference type="SAM" id="Phobius"/>
    </source>
</evidence>
<dbReference type="Proteomes" id="UP000321598">
    <property type="component" value="Unassembled WGS sequence"/>
</dbReference>
<keyword evidence="15" id="KW-1185">Reference proteome</keyword>
<feature type="region of interest" description="Disordered" evidence="9">
    <location>
        <begin position="1"/>
        <end position="22"/>
    </location>
</feature>
<evidence type="ECO:0000256" key="6">
    <source>
        <dbReference type="ARBA" id="ARBA00022801"/>
    </source>
</evidence>
<keyword evidence="8 10" id="KW-1133">Transmembrane helix</keyword>
<dbReference type="Proteomes" id="UP000254956">
    <property type="component" value="Unassembled WGS sequence"/>
</dbReference>
<comment type="similarity">
    <text evidence="2">Belongs to the peptidase S1C family.</text>
</comment>
<dbReference type="SMART" id="SM00228">
    <property type="entry name" value="PDZ"/>
    <property type="match status" value="1"/>
</dbReference>
<name>A0A380CCC9_9STAP</name>
<evidence type="ECO:0000256" key="4">
    <source>
        <dbReference type="ARBA" id="ARBA00022670"/>
    </source>
</evidence>
<gene>
    <name evidence="13" type="primary">htrA</name>
    <name evidence="13" type="ORF">NCTC12413_01194</name>
    <name evidence="12" type="ORF">SAR03_11640</name>
</gene>
<evidence type="ECO:0000313" key="13">
    <source>
        <dbReference type="EMBL" id="SUJ17754.1"/>
    </source>
</evidence>
<dbReference type="SUPFAM" id="SSF50156">
    <property type="entry name" value="PDZ domain-like"/>
    <property type="match status" value="1"/>
</dbReference>
<dbReference type="Pfam" id="PF13180">
    <property type="entry name" value="PDZ_2"/>
    <property type="match status" value="1"/>
</dbReference>
<feature type="region of interest" description="Disordered" evidence="9">
    <location>
        <begin position="412"/>
        <end position="436"/>
    </location>
</feature>
<reference evidence="13 14" key="1">
    <citation type="submission" date="2018-06" db="EMBL/GenBank/DDBJ databases">
        <authorList>
            <consortium name="Pathogen Informatics"/>
            <person name="Doyle S."/>
        </authorList>
    </citation>
    <scope>NUCLEOTIDE SEQUENCE [LARGE SCALE GENOMIC DNA]</scope>
    <source>
        <strain evidence="13 14">NCTC12413</strain>
    </source>
</reference>
<protein>
    <recommendedName>
        <fullName evidence="3">Serine protease HtrA-like</fullName>
    </recommendedName>
</protein>
<feature type="compositionally biased region" description="Polar residues" evidence="9">
    <location>
        <begin position="12"/>
        <end position="22"/>
    </location>
</feature>
<proteinExistence type="inferred from homology"/>
<feature type="domain" description="PDZ" evidence="11">
    <location>
        <begin position="321"/>
        <end position="402"/>
    </location>
</feature>
<dbReference type="Pfam" id="PF13365">
    <property type="entry name" value="Trypsin_2"/>
    <property type="match status" value="1"/>
</dbReference>
<dbReference type="InterPro" id="IPR001478">
    <property type="entry name" value="PDZ"/>
</dbReference>
<evidence type="ECO:0000259" key="11">
    <source>
        <dbReference type="SMART" id="SM00228"/>
    </source>
</evidence>
<evidence type="ECO:0000256" key="7">
    <source>
        <dbReference type="ARBA" id="ARBA00022825"/>
    </source>
</evidence>
<dbReference type="EMBL" id="UGZE01000001">
    <property type="protein sequence ID" value="SUJ17754.1"/>
    <property type="molecule type" value="Genomic_DNA"/>
</dbReference>
<evidence type="ECO:0000256" key="5">
    <source>
        <dbReference type="ARBA" id="ARBA00022692"/>
    </source>
</evidence>
<dbReference type="InterPro" id="IPR001940">
    <property type="entry name" value="Peptidase_S1C"/>
</dbReference>
<comment type="subcellular location">
    <subcellularLocation>
        <location evidence="1">Cell membrane</location>
        <topology evidence="1">Single-pass membrane protein</topology>
    </subcellularLocation>
</comment>
<organism evidence="13 14">
    <name type="scientific">Staphylococcus arlettae</name>
    <dbReference type="NCBI Taxonomy" id="29378"/>
    <lineage>
        <taxon>Bacteria</taxon>
        <taxon>Bacillati</taxon>
        <taxon>Bacillota</taxon>
        <taxon>Bacilli</taxon>
        <taxon>Bacillales</taxon>
        <taxon>Staphylococcaceae</taxon>
        <taxon>Staphylococcus</taxon>
    </lineage>
</organism>
<dbReference type="OrthoDB" id="9758917at2"/>
<dbReference type="Gene3D" id="2.40.10.10">
    <property type="entry name" value="Trypsin-like serine proteases"/>
    <property type="match status" value="2"/>
</dbReference>
<dbReference type="InterPro" id="IPR009003">
    <property type="entry name" value="Peptidase_S1_PA"/>
</dbReference>